<dbReference type="GO" id="GO:0004601">
    <property type="term" value="F:peroxidase activity"/>
    <property type="evidence" value="ECO:0007669"/>
    <property type="project" value="UniProtKB-KW"/>
</dbReference>
<dbReference type="InterPro" id="IPR017937">
    <property type="entry name" value="Thioredoxin_CS"/>
</dbReference>
<accession>E8X3I4</accession>
<comment type="similarity">
    <text evidence="2">Belongs to the glutathione peroxidase family.</text>
</comment>
<dbReference type="SUPFAM" id="SSF52833">
    <property type="entry name" value="Thioredoxin-like"/>
    <property type="match status" value="1"/>
</dbReference>
<proteinExistence type="inferred from homology"/>
<keyword evidence="4" id="KW-0201">Cytochrome c-type biogenesis</keyword>
<evidence type="ECO:0000256" key="5">
    <source>
        <dbReference type="ARBA" id="ARBA00023002"/>
    </source>
</evidence>
<dbReference type="Gene3D" id="3.40.30.10">
    <property type="entry name" value="Glutaredoxin"/>
    <property type="match status" value="1"/>
</dbReference>
<dbReference type="PANTHER" id="PTHR42852">
    <property type="entry name" value="THIOL:DISULFIDE INTERCHANGE PROTEIN DSBE"/>
    <property type="match status" value="1"/>
</dbReference>
<dbReference type="InterPro" id="IPR050553">
    <property type="entry name" value="Thioredoxin_ResA/DsbE_sf"/>
</dbReference>
<evidence type="ECO:0000256" key="6">
    <source>
        <dbReference type="ARBA" id="ARBA00023157"/>
    </source>
</evidence>
<keyword evidence="11" id="KW-1185">Reference proteome</keyword>
<dbReference type="HOGENOM" id="CLU_042529_11_4_0"/>
<keyword evidence="8" id="KW-1133">Transmembrane helix</keyword>
<dbReference type="InterPro" id="IPR013766">
    <property type="entry name" value="Thioredoxin_domain"/>
</dbReference>
<keyword evidence="7" id="KW-0676">Redox-active center</keyword>
<keyword evidence="8" id="KW-0812">Transmembrane</keyword>
<dbReference type="GO" id="GO:0017004">
    <property type="term" value="P:cytochrome complex assembly"/>
    <property type="evidence" value="ECO:0007669"/>
    <property type="project" value="UniProtKB-KW"/>
</dbReference>
<name>E8X3I4_GRATM</name>
<dbReference type="PROSITE" id="PS51352">
    <property type="entry name" value="THIOREDOXIN_2"/>
    <property type="match status" value="1"/>
</dbReference>
<feature type="transmembrane region" description="Helical" evidence="8">
    <location>
        <begin position="20"/>
        <end position="39"/>
    </location>
</feature>
<reference evidence="11" key="1">
    <citation type="submission" date="2011-01" db="EMBL/GenBank/DDBJ databases">
        <title>Complete sequence of chromosome of Acidobacterium sp. MP5ACTX9.</title>
        <authorList>
            <consortium name="US DOE Joint Genome Institute"/>
            <person name="Lucas S."/>
            <person name="Copeland A."/>
            <person name="Lapidus A."/>
            <person name="Cheng J.-F."/>
            <person name="Goodwin L."/>
            <person name="Pitluck S."/>
            <person name="Teshima H."/>
            <person name="Detter J.C."/>
            <person name="Han C."/>
            <person name="Tapia R."/>
            <person name="Land M."/>
            <person name="Hauser L."/>
            <person name="Kyrpides N."/>
            <person name="Ivanova N."/>
            <person name="Ovchinnikova G."/>
            <person name="Pagani I."/>
            <person name="Rawat S.R."/>
            <person name="Mannisto M."/>
            <person name="Haggblom M.M."/>
            <person name="Woyke T."/>
        </authorList>
    </citation>
    <scope>NUCLEOTIDE SEQUENCE [LARGE SCALE GENOMIC DNA]</scope>
    <source>
        <strain evidence="11">MP5ACTX9</strain>
    </source>
</reference>
<dbReference type="STRING" id="1198114.AciX9_1112"/>
<keyword evidence="6" id="KW-1015">Disulfide bond</keyword>
<dbReference type="Pfam" id="PF00578">
    <property type="entry name" value="AhpC-TSA"/>
    <property type="match status" value="1"/>
</dbReference>
<dbReference type="InterPro" id="IPR000866">
    <property type="entry name" value="AhpC/TSA"/>
</dbReference>
<dbReference type="KEGG" id="acm:AciX9_1112"/>
<dbReference type="GO" id="GO:0006979">
    <property type="term" value="P:response to oxidative stress"/>
    <property type="evidence" value="ECO:0007669"/>
    <property type="project" value="InterPro"/>
</dbReference>
<dbReference type="eggNOG" id="COG0526">
    <property type="taxonomic scope" value="Bacteria"/>
</dbReference>
<sequence length="227" mass="24170">MRNQVEIQTAPAPAASRSRSAAILVGLVVVVTVLIWAGVHNARERRLAMQSLQAQQASRVALIPEAAGKGGAAENPDAPKMQGKVAPGFSLVDLDGKKVSLASFKGKPVLINFWATWCAPCKLEMPWFEEFHQKYASQGLVILGIAADEAGKDVIASTARKLGVTYPVLLKTDEVETAYGGVDYLPESFYVDKTGKVFLETAGMNDDAGGKDEIEANIKKLIAAGGQ</sequence>
<protein>
    <submittedName>
        <fullName evidence="10">Alkyl hydroperoxide reductase/ Thiol specific antioxidant/ Mal allergen</fullName>
    </submittedName>
</protein>
<gene>
    <name evidence="10" type="ordered locus">AciX9_1112</name>
</gene>
<evidence type="ECO:0000259" key="9">
    <source>
        <dbReference type="PROSITE" id="PS51352"/>
    </source>
</evidence>
<dbReference type="OrthoDB" id="25753at2"/>
<keyword evidence="8" id="KW-0472">Membrane</keyword>
<dbReference type="GO" id="GO:0030313">
    <property type="term" value="C:cell envelope"/>
    <property type="evidence" value="ECO:0007669"/>
    <property type="project" value="UniProtKB-SubCell"/>
</dbReference>
<dbReference type="AlphaFoldDB" id="E8X3I4"/>
<evidence type="ECO:0000256" key="1">
    <source>
        <dbReference type="ARBA" id="ARBA00004196"/>
    </source>
</evidence>
<evidence type="ECO:0000256" key="2">
    <source>
        <dbReference type="ARBA" id="ARBA00006926"/>
    </source>
</evidence>
<dbReference type="PaxDb" id="1198114-AciX9_1112"/>
<dbReference type="PROSITE" id="PS00194">
    <property type="entry name" value="THIOREDOXIN_1"/>
    <property type="match status" value="1"/>
</dbReference>
<keyword evidence="3" id="KW-0575">Peroxidase</keyword>
<dbReference type="InterPro" id="IPR036249">
    <property type="entry name" value="Thioredoxin-like_sf"/>
</dbReference>
<evidence type="ECO:0000313" key="10">
    <source>
        <dbReference type="EMBL" id="ADW68175.1"/>
    </source>
</evidence>
<keyword evidence="5" id="KW-0560">Oxidoreductase</keyword>
<evidence type="ECO:0000256" key="4">
    <source>
        <dbReference type="ARBA" id="ARBA00022748"/>
    </source>
</evidence>
<dbReference type="InterPro" id="IPR000889">
    <property type="entry name" value="Glutathione_peroxidase"/>
</dbReference>
<dbReference type="EMBL" id="CP002480">
    <property type="protein sequence ID" value="ADW68175.1"/>
    <property type="molecule type" value="Genomic_DNA"/>
</dbReference>
<evidence type="ECO:0000256" key="3">
    <source>
        <dbReference type="ARBA" id="ARBA00022559"/>
    </source>
</evidence>
<dbReference type="Proteomes" id="UP000000343">
    <property type="component" value="Chromosome"/>
</dbReference>
<organism evidence="11">
    <name type="scientific">Granulicella tundricola (strain ATCC BAA-1859 / DSM 23138 / MP5ACTX9)</name>
    <dbReference type="NCBI Taxonomy" id="1198114"/>
    <lineage>
        <taxon>Bacteria</taxon>
        <taxon>Pseudomonadati</taxon>
        <taxon>Acidobacteriota</taxon>
        <taxon>Terriglobia</taxon>
        <taxon>Terriglobales</taxon>
        <taxon>Acidobacteriaceae</taxon>
        <taxon>Granulicella</taxon>
    </lineage>
</organism>
<evidence type="ECO:0000256" key="8">
    <source>
        <dbReference type="SAM" id="Phobius"/>
    </source>
</evidence>
<feature type="domain" description="Thioredoxin" evidence="9">
    <location>
        <begin position="80"/>
        <end position="223"/>
    </location>
</feature>
<dbReference type="CDD" id="cd02966">
    <property type="entry name" value="TlpA_like_family"/>
    <property type="match status" value="1"/>
</dbReference>
<evidence type="ECO:0000256" key="7">
    <source>
        <dbReference type="ARBA" id="ARBA00023284"/>
    </source>
</evidence>
<dbReference type="PROSITE" id="PS51355">
    <property type="entry name" value="GLUTATHIONE_PEROXID_3"/>
    <property type="match status" value="1"/>
</dbReference>
<evidence type="ECO:0000313" key="11">
    <source>
        <dbReference type="Proteomes" id="UP000000343"/>
    </source>
</evidence>
<dbReference type="PANTHER" id="PTHR42852:SF6">
    <property type="entry name" value="THIOL:DISULFIDE INTERCHANGE PROTEIN DSBE"/>
    <property type="match status" value="1"/>
</dbReference>
<comment type="subcellular location">
    <subcellularLocation>
        <location evidence="1">Cell envelope</location>
    </subcellularLocation>
</comment>